<dbReference type="PANTHER" id="PTHR12645:SF0">
    <property type="entry name" value="FAD-LINKED SULFHYDRYL OXIDASE ALR"/>
    <property type="match status" value="1"/>
</dbReference>
<keyword evidence="4 9" id="KW-0274">FAD</keyword>
<evidence type="ECO:0000256" key="5">
    <source>
        <dbReference type="ARBA" id="ARBA00023002"/>
    </source>
</evidence>
<evidence type="ECO:0000256" key="9">
    <source>
        <dbReference type="RuleBase" id="RU371123"/>
    </source>
</evidence>
<evidence type="ECO:0000313" key="10">
    <source>
        <dbReference type="EMBL" id="THD18800.1"/>
    </source>
</evidence>
<organism evidence="10 11">
    <name type="scientific">Fasciola hepatica</name>
    <name type="common">Liver fluke</name>
    <dbReference type="NCBI Taxonomy" id="6192"/>
    <lineage>
        <taxon>Eukaryota</taxon>
        <taxon>Metazoa</taxon>
        <taxon>Spiralia</taxon>
        <taxon>Lophotrochozoa</taxon>
        <taxon>Platyhelminthes</taxon>
        <taxon>Trematoda</taxon>
        <taxon>Digenea</taxon>
        <taxon>Plagiorchiida</taxon>
        <taxon>Echinostomata</taxon>
        <taxon>Echinostomatoidea</taxon>
        <taxon>Fasciolidae</taxon>
        <taxon>Fasciola</taxon>
    </lineage>
</organism>
<keyword evidence="7" id="KW-1015">Disulfide bond</keyword>
<name>A0A2H1BT13_FASHE</name>
<gene>
    <name evidence="10" type="ORF">D915_010582</name>
</gene>
<proteinExistence type="predicted"/>
<evidence type="ECO:0000313" key="11">
    <source>
        <dbReference type="Proteomes" id="UP000230066"/>
    </source>
</evidence>
<dbReference type="SUPFAM" id="SSF69000">
    <property type="entry name" value="FAD-dependent thiol oxidase"/>
    <property type="match status" value="1"/>
</dbReference>
<evidence type="ECO:0000256" key="3">
    <source>
        <dbReference type="ARBA" id="ARBA00022630"/>
    </source>
</evidence>
<reference evidence="10" key="1">
    <citation type="submission" date="2019-03" db="EMBL/GenBank/DDBJ databases">
        <title>Improved annotation for the trematode Fasciola hepatica.</title>
        <authorList>
            <person name="Choi Y.-J."/>
            <person name="Martin J."/>
            <person name="Mitreva M."/>
        </authorList>
    </citation>
    <scope>NUCLEOTIDE SEQUENCE [LARGE SCALE GENOMIC DNA]</scope>
</reference>
<dbReference type="Gene3D" id="1.20.120.310">
    <property type="entry name" value="ERV/ALR sulfhydryl oxidase domain"/>
    <property type="match status" value="1"/>
</dbReference>
<evidence type="ECO:0000256" key="6">
    <source>
        <dbReference type="ARBA" id="ARBA00023128"/>
    </source>
</evidence>
<dbReference type="EC" id="1.8.3.2" evidence="9"/>
<protein>
    <recommendedName>
        <fullName evidence="9">Sulfhydryl oxidase</fullName>
        <ecNumber evidence="9">1.8.3.2</ecNumber>
    </recommendedName>
</protein>
<keyword evidence="11" id="KW-1185">Reference proteome</keyword>
<dbReference type="InterPro" id="IPR039799">
    <property type="entry name" value="ALR/ERV"/>
</dbReference>
<evidence type="ECO:0000256" key="4">
    <source>
        <dbReference type="ARBA" id="ARBA00022827"/>
    </source>
</evidence>
<dbReference type="GO" id="GO:0050660">
    <property type="term" value="F:flavin adenine dinucleotide binding"/>
    <property type="evidence" value="ECO:0007669"/>
    <property type="project" value="TreeGrafter"/>
</dbReference>
<keyword evidence="3 9" id="KW-0285">Flavoprotein</keyword>
<dbReference type="Pfam" id="PF04777">
    <property type="entry name" value="Evr1_Alr"/>
    <property type="match status" value="1"/>
</dbReference>
<comment type="subcellular location">
    <subcellularLocation>
        <location evidence="2">Mitochondrion intermembrane space</location>
    </subcellularLocation>
</comment>
<keyword evidence="6" id="KW-0496">Mitochondrion</keyword>
<dbReference type="PANTHER" id="PTHR12645">
    <property type="entry name" value="ALR/ERV"/>
    <property type="match status" value="1"/>
</dbReference>
<dbReference type="InterPro" id="IPR036774">
    <property type="entry name" value="ERV/ALR_sulphydryl_oxid_sf"/>
</dbReference>
<evidence type="ECO:0000256" key="2">
    <source>
        <dbReference type="ARBA" id="ARBA00004569"/>
    </source>
</evidence>
<dbReference type="FunFam" id="1.20.120.310:FF:000003">
    <property type="entry name" value="Sulfhydryl oxidase"/>
    <property type="match status" value="1"/>
</dbReference>
<evidence type="ECO:0000256" key="8">
    <source>
        <dbReference type="ARBA" id="ARBA00048864"/>
    </source>
</evidence>
<dbReference type="GO" id="GO:0005758">
    <property type="term" value="C:mitochondrial intermembrane space"/>
    <property type="evidence" value="ECO:0007669"/>
    <property type="project" value="UniProtKB-SubCell"/>
</dbReference>
<sequence>MSRRHSERFSVSDDEDDIYNPKSKAFCRACIDSSSFATLKGGKEWLEKRKKLNCPPDKPELGRATWTFLHTMAAYYPEQPSELQKRLMADFLRGFGTFYPCVPCAEDLRKNMILHPPQIQSRDALSGWMCMQHNLVNKKIHKPLFDCSTALERWRYGWKDGSCDPPGMD</sequence>
<comment type="caution">
    <text evidence="10">The sequence shown here is derived from an EMBL/GenBank/DDBJ whole genome shotgun (WGS) entry which is preliminary data.</text>
</comment>
<dbReference type="PROSITE" id="PS51324">
    <property type="entry name" value="ERV_ALR"/>
    <property type="match status" value="1"/>
</dbReference>
<evidence type="ECO:0000256" key="1">
    <source>
        <dbReference type="ARBA" id="ARBA00001974"/>
    </source>
</evidence>
<comment type="cofactor">
    <cofactor evidence="1 9">
        <name>FAD</name>
        <dbReference type="ChEBI" id="CHEBI:57692"/>
    </cofactor>
</comment>
<dbReference type="InterPro" id="IPR017905">
    <property type="entry name" value="ERV/ALR_sulphydryl_oxidase"/>
</dbReference>
<keyword evidence="5 9" id="KW-0560">Oxidoreductase</keyword>
<dbReference type="Proteomes" id="UP000230066">
    <property type="component" value="Unassembled WGS sequence"/>
</dbReference>
<evidence type="ECO:0000256" key="7">
    <source>
        <dbReference type="ARBA" id="ARBA00023157"/>
    </source>
</evidence>
<dbReference type="GO" id="GO:0016971">
    <property type="term" value="F:flavin-dependent sulfhydryl oxidase activity"/>
    <property type="evidence" value="ECO:0007669"/>
    <property type="project" value="InterPro"/>
</dbReference>
<accession>A0A2H1BT13</accession>
<dbReference type="AlphaFoldDB" id="A0A2H1BT13"/>
<dbReference type="EMBL" id="JXXN02008484">
    <property type="protein sequence ID" value="THD18800.1"/>
    <property type="molecule type" value="Genomic_DNA"/>
</dbReference>
<comment type="catalytic activity">
    <reaction evidence="8 9">
        <text>2 R'C(R)SH + O2 = R'C(R)S-S(R)CR' + H2O2</text>
        <dbReference type="Rhea" id="RHEA:17357"/>
        <dbReference type="ChEBI" id="CHEBI:15379"/>
        <dbReference type="ChEBI" id="CHEBI:16240"/>
        <dbReference type="ChEBI" id="CHEBI:16520"/>
        <dbReference type="ChEBI" id="CHEBI:17412"/>
        <dbReference type="EC" id="1.8.3.2"/>
    </reaction>
</comment>